<dbReference type="InterPro" id="IPR051603">
    <property type="entry name" value="Zinc-ADH_QOR/CCCR"/>
</dbReference>
<dbReference type="Pfam" id="PF08240">
    <property type="entry name" value="ADH_N"/>
    <property type="match status" value="1"/>
</dbReference>
<dbReference type="InterPro" id="IPR020843">
    <property type="entry name" value="ER"/>
</dbReference>
<dbReference type="SUPFAM" id="SSF51735">
    <property type="entry name" value="NAD(P)-binding Rossmann-fold domains"/>
    <property type="match status" value="1"/>
</dbReference>
<evidence type="ECO:0000256" key="1">
    <source>
        <dbReference type="ARBA" id="ARBA00022857"/>
    </source>
</evidence>
<dbReference type="OrthoDB" id="9787435at2"/>
<dbReference type="InterPro" id="IPR011032">
    <property type="entry name" value="GroES-like_sf"/>
</dbReference>
<dbReference type="SUPFAM" id="SSF50129">
    <property type="entry name" value="GroES-like"/>
    <property type="match status" value="1"/>
</dbReference>
<evidence type="ECO:0000313" key="4">
    <source>
        <dbReference type="Proteomes" id="UP000246894"/>
    </source>
</evidence>
<organism evidence="3 4">
    <name type="scientific">Aurantimicrobium photophilum</name>
    <dbReference type="NCBI Taxonomy" id="1987356"/>
    <lineage>
        <taxon>Bacteria</taxon>
        <taxon>Bacillati</taxon>
        <taxon>Actinomycetota</taxon>
        <taxon>Actinomycetes</taxon>
        <taxon>Micrococcales</taxon>
        <taxon>Microbacteriaceae</taxon>
        <taxon>Aurantimicrobium</taxon>
    </lineage>
</organism>
<proteinExistence type="predicted"/>
<dbReference type="PANTHER" id="PTHR44154">
    <property type="entry name" value="QUINONE OXIDOREDUCTASE"/>
    <property type="match status" value="1"/>
</dbReference>
<dbReference type="EC" id="1.3.1.86" evidence="3"/>
<dbReference type="EMBL" id="CP023994">
    <property type="protein sequence ID" value="AWR21522.1"/>
    <property type="molecule type" value="Genomic_DNA"/>
</dbReference>
<name>A0A2Z3S5S0_9MICO</name>
<evidence type="ECO:0000313" key="3">
    <source>
        <dbReference type="EMBL" id="AWR21522.1"/>
    </source>
</evidence>
<dbReference type="SMART" id="SM00829">
    <property type="entry name" value="PKS_ER"/>
    <property type="match status" value="1"/>
</dbReference>
<dbReference type="GO" id="GO:0043880">
    <property type="term" value="F:crotonyl-CoA reductase activity"/>
    <property type="evidence" value="ECO:0007669"/>
    <property type="project" value="UniProtKB-EC"/>
</dbReference>
<protein>
    <submittedName>
        <fullName evidence="3">Crotonyl-CoA reductase</fullName>
        <ecNumber evidence="3">1.3.1.86</ecNumber>
    </submittedName>
</protein>
<dbReference type="Gene3D" id="3.90.180.10">
    <property type="entry name" value="Medium-chain alcohol dehydrogenases, catalytic domain"/>
    <property type="match status" value="1"/>
</dbReference>
<reference evidence="3 4" key="1">
    <citation type="submission" date="2017-10" db="EMBL/GenBank/DDBJ databases">
        <title>Genome of an Actinobacterium that displays light-enhanced growth.</title>
        <authorList>
            <person name="Maresca J.A."/>
            <person name="Hempel P."/>
            <person name="Shevchenko O."/>
            <person name="Miller K.J."/>
            <person name="Hahn M.W."/>
        </authorList>
    </citation>
    <scope>NUCLEOTIDE SEQUENCE [LARGE SCALE GENOMIC DNA]</scope>
    <source>
        <strain evidence="3 4">MWH-Mo1</strain>
    </source>
</reference>
<accession>A0A2Z3S5S0</accession>
<dbReference type="RefSeq" id="WP_110233461.1">
    <property type="nucleotide sequence ID" value="NZ_CP023994.1"/>
</dbReference>
<dbReference type="InterPro" id="IPR013154">
    <property type="entry name" value="ADH-like_N"/>
</dbReference>
<dbReference type="PANTHER" id="PTHR44154:SF1">
    <property type="entry name" value="QUINONE OXIDOREDUCTASE"/>
    <property type="match status" value="1"/>
</dbReference>
<dbReference type="AlphaFoldDB" id="A0A2Z3S5S0"/>
<keyword evidence="3" id="KW-0560">Oxidoreductase</keyword>
<dbReference type="Pfam" id="PF00107">
    <property type="entry name" value="ADH_zinc_N"/>
    <property type="match status" value="1"/>
</dbReference>
<dbReference type="KEGG" id="aum:AURMO_00919"/>
<keyword evidence="4" id="KW-1185">Reference proteome</keyword>
<gene>
    <name evidence="3" type="ORF">AURMO_00919</name>
</gene>
<dbReference type="InterPro" id="IPR013149">
    <property type="entry name" value="ADH-like_C"/>
</dbReference>
<sequence>MRAAVATSQDHDNPLAGLLLQDVPEPEVPPGWAKVRLVTASLNPHDVWTLRGVGHPAERIPMILGCDGAGYTDDGKPVIIYPVIADAARGMGDMTMDPQRSIISELYNGTFADYIVVPESSLVPKPEWLSFEEAAAMGIAWGTAYRMMFSRAGLKAGDRVLVQGASGGVASAAISLAKAAGATVYVTARDERKRQFALDIGADAAFEPGARLPERVDIVVETVGEATWSHSLKSLRPGGTVVICGATSGPNANADLNRVFYQQLSIIGSTTCTLAEFYKCLRVMEESGARPVIDHSVTLENIHQGFEALISGDNLGKIVVQISDEQ</sequence>
<evidence type="ECO:0000259" key="2">
    <source>
        <dbReference type="SMART" id="SM00829"/>
    </source>
</evidence>
<dbReference type="InterPro" id="IPR036291">
    <property type="entry name" value="NAD(P)-bd_dom_sf"/>
</dbReference>
<keyword evidence="1" id="KW-0521">NADP</keyword>
<dbReference type="Proteomes" id="UP000246894">
    <property type="component" value="Chromosome"/>
</dbReference>
<feature type="domain" description="Enoyl reductase (ER)" evidence="2">
    <location>
        <begin position="13"/>
        <end position="320"/>
    </location>
</feature>